<gene>
    <name evidence="1" type="ORF">EDM02_03375</name>
    <name evidence="2" type="ORF">EDM02_03655</name>
</gene>
<dbReference type="EMBL" id="RARA01000025">
    <property type="protein sequence ID" value="ROT47177.1"/>
    <property type="molecule type" value="Genomic_DNA"/>
</dbReference>
<evidence type="ECO:0000313" key="1">
    <source>
        <dbReference type="EMBL" id="ROT47177.1"/>
    </source>
</evidence>
<name>A0A3N2QBM1_9BACT</name>
<dbReference type="AlphaFoldDB" id="A0A3N2QBM1"/>
<keyword evidence="3" id="KW-1185">Reference proteome</keyword>
<dbReference type="RefSeq" id="WP_123663064.1">
    <property type="nucleotide sequence ID" value="NZ_RARA01000025.1"/>
</dbReference>
<evidence type="ECO:0000313" key="2">
    <source>
        <dbReference type="EMBL" id="ROT47226.1"/>
    </source>
</evidence>
<comment type="caution">
    <text evidence="2">The sequence shown here is derived from an EMBL/GenBank/DDBJ whole genome shotgun (WGS) entry which is preliminary data.</text>
</comment>
<dbReference type="Proteomes" id="UP000270927">
    <property type="component" value="Unassembled WGS sequence"/>
</dbReference>
<evidence type="ECO:0000313" key="3">
    <source>
        <dbReference type="Proteomes" id="UP000270927"/>
    </source>
</evidence>
<protein>
    <submittedName>
        <fullName evidence="2">Uncharacterized protein</fullName>
    </submittedName>
</protein>
<sequence length="76" mass="8938">MGIGMDVDVGMDDSACAMLADMEHYKMVMPTLHRSHIYRRIYKDMIHGRTPLSKFMVSDIMHFIHEKVKYTECSHF</sequence>
<proteinExistence type="predicted"/>
<dbReference type="EMBL" id="RARA01000025">
    <property type="protein sequence ID" value="ROT47226.1"/>
    <property type="molecule type" value="Genomic_DNA"/>
</dbReference>
<reference evidence="2 3" key="1">
    <citation type="submission" date="2018-09" db="EMBL/GenBank/DDBJ databases">
        <title>Comparative Genomics of Wolbachia-Cardinium Dual Endosymbiosis in a Plant-Parasitic Nematode.</title>
        <authorList>
            <person name="Brown A.M.V."/>
            <person name="Wasala S.K."/>
            <person name="Howe D.K."/>
            <person name="Peetz A.B."/>
            <person name="Zasada I.A."/>
            <person name="Denver D.R."/>
        </authorList>
    </citation>
    <scope>NUCLEOTIDE SEQUENCE [LARGE SCALE GENOMIC DNA]</scope>
    <source>
        <strain evidence="2 3">Pp_1</strain>
    </source>
</reference>
<organism evidence="2 3">
    <name type="scientific">Candidatus Cardinium hertigii</name>
    <dbReference type="NCBI Taxonomy" id="247481"/>
    <lineage>
        <taxon>Bacteria</taxon>
        <taxon>Pseudomonadati</taxon>
        <taxon>Bacteroidota</taxon>
        <taxon>Cytophagia</taxon>
        <taxon>Cytophagales</taxon>
        <taxon>Amoebophilaceae</taxon>
        <taxon>Candidatus Cardinium</taxon>
    </lineage>
</organism>
<accession>A0A3N2QBM1</accession>